<evidence type="ECO:0000256" key="4">
    <source>
        <dbReference type="ARBA" id="ARBA00022827"/>
    </source>
</evidence>
<gene>
    <name evidence="9" type="ORF">PRZ48_004795</name>
</gene>
<keyword evidence="3 6" id="KW-0285">Flavoprotein</keyword>
<evidence type="ECO:0000256" key="2">
    <source>
        <dbReference type="ARBA" id="ARBA00010790"/>
    </source>
</evidence>
<keyword evidence="5" id="KW-0560">Oxidoreductase</keyword>
<dbReference type="PROSITE" id="PS00623">
    <property type="entry name" value="GMC_OXRED_1"/>
    <property type="match status" value="1"/>
</dbReference>
<name>A0ABR0ERV9_ZASCE</name>
<dbReference type="Pfam" id="PF00732">
    <property type="entry name" value="GMC_oxred_N"/>
    <property type="match status" value="1"/>
</dbReference>
<evidence type="ECO:0000256" key="6">
    <source>
        <dbReference type="RuleBase" id="RU003968"/>
    </source>
</evidence>
<dbReference type="InterPro" id="IPR000172">
    <property type="entry name" value="GMC_OxRdtase_N"/>
</dbReference>
<evidence type="ECO:0000259" key="8">
    <source>
        <dbReference type="PROSITE" id="PS00624"/>
    </source>
</evidence>
<feature type="domain" description="Glucose-methanol-choline oxidoreductase N-terminal" evidence="8">
    <location>
        <begin position="303"/>
        <end position="317"/>
    </location>
</feature>
<keyword evidence="10" id="KW-1185">Reference proteome</keyword>
<dbReference type="Pfam" id="PF05199">
    <property type="entry name" value="GMC_oxred_C"/>
    <property type="match status" value="1"/>
</dbReference>
<dbReference type="Proteomes" id="UP001305779">
    <property type="component" value="Unassembled WGS sequence"/>
</dbReference>
<dbReference type="EMBL" id="JAXOVC010000003">
    <property type="protein sequence ID" value="KAK4503880.1"/>
    <property type="molecule type" value="Genomic_DNA"/>
</dbReference>
<dbReference type="PIRSF" id="PIRSF000137">
    <property type="entry name" value="Alcohol_oxidase"/>
    <property type="match status" value="1"/>
</dbReference>
<organism evidence="9 10">
    <name type="scientific">Zasmidium cellare</name>
    <name type="common">Wine cellar mold</name>
    <name type="synonym">Racodium cellare</name>
    <dbReference type="NCBI Taxonomy" id="395010"/>
    <lineage>
        <taxon>Eukaryota</taxon>
        <taxon>Fungi</taxon>
        <taxon>Dikarya</taxon>
        <taxon>Ascomycota</taxon>
        <taxon>Pezizomycotina</taxon>
        <taxon>Dothideomycetes</taxon>
        <taxon>Dothideomycetidae</taxon>
        <taxon>Mycosphaerellales</taxon>
        <taxon>Mycosphaerellaceae</taxon>
        <taxon>Zasmidium</taxon>
    </lineage>
</organism>
<dbReference type="InterPro" id="IPR027424">
    <property type="entry name" value="Glucose_Oxidase_domain_2"/>
</dbReference>
<dbReference type="PANTHER" id="PTHR11552">
    <property type="entry name" value="GLUCOSE-METHANOL-CHOLINE GMC OXIDOREDUCTASE"/>
    <property type="match status" value="1"/>
</dbReference>
<dbReference type="InterPro" id="IPR036188">
    <property type="entry name" value="FAD/NAD-bd_sf"/>
</dbReference>
<reference evidence="9 10" key="1">
    <citation type="journal article" date="2023" name="G3 (Bethesda)">
        <title>A chromosome-level genome assembly of Zasmidium syzygii isolated from banana leaves.</title>
        <authorList>
            <person name="van Westerhoven A.C."/>
            <person name="Mehrabi R."/>
            <person name="Talebi R."/>
            <person name="Steentjes M.B.F."/>
            <person name="Corcolon B."/>
            <person name="Chong P.A."/>
            <person name="Kema G.H.J."/>
            <person name="Seidl M.F."/>
        </authorList>
    </citation>
    <scope>NUCLEOTIDE SEQUENCE [LARGE SCALE GENOMIC DNA]</scope>
    <source>
        <strain evidence="9 10">P124</strain>
    </source>
</reference>
<evidence type="ECO:0000256" key="1">
    <source>
        <dbReference type="ARBA" id="ARBA00001974"/>
    </source>
</evidence>
<dbReference type="Gene3D" id="3.30.560.10">
    <property type="entry name" value="Glucose Oxidase, domain 3"/>
    <property type="match status" value="1"/>
</dbReference>
<keyword evidence="4 6" id="KW-0274">FAD</keyword>
<dbReference type="SUPFAM" id="SSF51905">
    <property type="entry name" value="FAD/NAD(P)-binding domain"/>
    <property type="match status" value="1"/>
</dbReference>
<evidence type="ECO:0000259" key="7">
    <source>
        <dbReference type="PROSITE" id="PS00623"/>
    </source>
</evidence>
<dbReference type="SUPFAM" id="SSF54373">
    <property type="entry name" value="FAD-linked reductases, C-terminal domain"/>
    <property type="match status" value="1"/>
</dbReference>
<dbReference type="PANTHER" id="PTHR11552:SF201">
    <property type="entry name" value="GLUCOSE-METHANOL-CHOLINE OXIDOREDUCTASE N-TERMINAL DOMAIN-CONTAINING PROTEIN"/>
    <property type="match status" value="1"/>
</dbReference>
<evidence type="ECO:0000256" key="5">
    <source>
        <dbReference type="ARBA" id="ARBA00023002"/>
    </source>
</evidence>
<dbReference type="Gene3D" id="3.50.50.60">
    <property type="entry name" value="FAD/NAD(P)-binding domain"/>
    <property type="match status" value="1"/>
</dbReference>
<sequence length="625" mass="68072">MPAQSKRSTGARISSGITNSTAAIDMQAFDYIISGGGLTGLTIASRLTEDPSVSVLVIEAGYNNFNDTRVNDVRTYGAAFDSELDHGIYSTPVPWQDDEELLLVAGKTLGGSGSLNGASWTKGAKSQYDLLPFLTGDDSWSWEAFNEYMLKAENFHEPTEEQHDIKGAEYDRIYHGSGGPVQVAFGAGMFGGTQLPALEASEKVWSNFSRNLDAASGIVNGGTIIPNMVNVEDSQNRSSPYTAYAHHQIEQRNNFLVLTGHRVTEIVWKEGDGLIAEGVHFQASKNDTVHFVEANREVLLAAGSLQSPQILELSGVGDPGILDAAGITLKHSLPGVGKNMQEQTKNTLTFTAKNGTDFNGTGPPSAISFVTAHQLLRNDSNAWYDHVKSNLTSYALTLETAGLVANATATAQILTAQLDNLFNTTDSAAAEIFFTIDPSSNQIGIDNWNLIVLSRGTAHIQSSSPWDHPIVEPSYFGHPLDLEFQTRVNQQSREVFETAPLSDYVANEVSPGKSLVPANATKKDWENWVKKTFTSVWHYIGTASMMKEEFGGVVDSRLRVYGVENVRVVDASVVPIQLSAHLSSSLYGLAEKAAVMIRGDWEERVERMKREEEGLERIDSAENEN</sequence>
<comment type="similarity">
    <text evidence="2 6">Belongs to the GMC oxidoreductase family.</text>
</comment>
<accession>A0ABR0ERV9</accession>
<protein>
    <recommendedName>
        <fullName evidence="7 8">Glucose-methanol-choline oxidoreductase N-terminal domain-containing protein</fullName>
    </recommendedName>
</protein>
<evidence type="ECO:0000313" key="10">
    <source>
        <dbReference type="Proteomes" id="UP001305779"/>
    </source>
</evidence>
<evidence type="ECO:0000313" key="9">
    <source>
        <dbReference type="EMBL" id="KAK4503880.1"/>
    </source>
</evidence>
<comment type="cofactor">
    <cofactor evidence="1">
        <name>FAD</name>
        <dbReference type="ChEBI" id="CHEBI:57692"/>
    </cofactor>
</comment>
<feature type="domain" description="Glucose-methanol-choline oxidoreductase N-terminal" evidence="7">
    <location>
        <begin position="106"/>
        <end position="129"/>
    </location>
</feature>
<comment type="caution">
    <text evidence="9">The sequence shown here is derived from an EMBL/GenBank/DDBJ whole genome shotgun (WGS) entry which is preliminary data.</text>
</comment>
<evidence type="ECO:0000256" key="3">
    <source>
        <dbReference type="ARBA" id="ARBA00022630"/>
    </source>
</evidence>
<dbReference type="PROSITE" id="PS00624">
    <property type="entry name" value="GMC_OXRED_2"/>
    <property type="match status" value="1"/>
</dbReference>
<dbReference type="InterPro" id="IPR012132">
    <property type="entry name" value="GMC_OxRdtase"/>
</dbReference>
<proteinExistence type="inferred from homology"/>
<dbReference type="InterPro" id="IPR007867">
    <property type="entry name" value="GMC_OxRtase_C"/>
</dbReference>
<dbReference type="Gene3D" id="4.10.450.10">
    <property type="entry name" value="Glucose Oxidase, domain 2"/>
    <property type="match status" value="1"/>
</dbReference>